<protein>
    <recommendedName>
        <fullName evidence="2">DUF2202 domain-containing protein</fullName>
    </recommendedName>
</protein>
<name>A0A511QXM8_9VIBR</name>
<dbReference type="EMBL" id="BJXK01000031">
    <property type="protein sequence ID" value="GEM81737.1"/>
    <property type="molecule type" value="Genomic_DNA"/>
</dbReference>
<dbReference type="OrthoDB" id="9801086at2"/>
<feature type="chain" id="PRO_5021737360" description="DUF2202 domain-containing protein" evidence="1">
    <location>
        <begin position="24"/>
        <end position="232"/>
    </location>
</feature>
<dbReference type="AlphaFoldDB" id="A0A511QXM8"/>
<accession>A0A511QXM8</accession>
<dbReference type="Gene3D" id="1.20.1260.10">
    <property type="match status" value="1"/>
</dbReference>
<keyword evidence="4" id="KW-1185">Reference proteome</keyword>
<feature type="domain" description="DUF2202" evidence="2">
    <location>
        <begin position="50"/>
        <end position="230"/>
    </location>
</feature>
<dbReference type="InterPro" id="IPR019243">
    <property type="entry name" value="DUF2202"/>
</dbReference>
<dbReference type="Proteomes" id="UP000321113">
    <property type="component" value="Unassembled WGS sequence"/>
</dbReference>
<feature type="signal peptide" evidence="1">
    <location>
        <begin position="1"/>
        <end position="23"/>
    </location>
</feature>
<dbReference type="InterPro" id="IPR012347">
    <property type="entry name" value="Ferritin-like"/>
</dbReference>
<gene>
    <name evidence="3" type="ORF">VSU01S_39820</name>
</gene>
<proteinExistence type="predicted"/>
<keyword evidence="1" id="KW-0732">Signal</keyword>
<sequence>MKILSVSLAFLLLLTLASKGVYSDNKQRGYENLSSVHFVSEAISEHERLHLIFMREEEKLARDVYIKLSIEHPETKIFGKIAIAETHHTGSVFDALMRFNIDDPVVNENVGVFSGEEFGSYFTEKYTDLTNQGLSSELDALYVGAFIEELDMLDIKTCPKVMIEEIDSIKGSNDCGLVYTNDKVISSLYGHLIAGSEAHLKAFVYNIEKYIGEGAYQAQVLPQEDIDDILGR</sequence>
<evidence type="ECO:0000256" key="1">
    <source>
        <dbReference type="SAM" id="SignalP"/>
    </source>
</evidence>
<reference evidence="3 4" key="1">
    <citation type="submission" date="2019-07" db="EMBL/GenBank/DDBJ databases">
        <title>Whole genome shotgun sequence of Vibrio superstes NBRC 103154.</title>
        <authorList>
            <person name="Hosoyama A."/>
            <person name="Uohara A."/>
            <person name="Ohji S."/>
            <person name="Ichikawa N."/>
        </authorList>
    </citation>
    <scope>NUCLEOTIDE SEQUENCE [LARGE SCALE GENOMIC DNA]</scope>
    <source>
        <strain evidence="3 4">NBRC 103154</strain>
    </source>
</reference>
<comment type="caution">
    <text evidence="3">The sequence shown here is derived from an EMBL/GenBank/DDBJ whole genome shotgun (WGS) entry which is preliminary data.</text>
</comment>
<dbReference type="RefSeq" id="WP_119010327.1">
    <property type="nucleotide sequence ID" value="NZ_BJXK01000031.1"/>
</dbReference>
<dbReference type="Pfam" id="PF09968">
    <property type="entry name" value="DUF2202"/>
    <property type="match status" value="1"/>
</dbReference>
<organism evidence="3 4">
    <name type="scientific">Vibrio superstes NBRC 103154</name>
    <dbReference type="NCBI Taxonomy" id="1219062"/>
    <lineage>
        <taxon>Bacteria</taxon>
        <taxon>Pseudomonadati</taxon>
        <taxon>Pseudomonadota</taxon>
        <taxon>Gammaproteobacteria</taxon>
        <taxon>Vibrionales</taxon>
        <taxon>Vibrionaceae</taxon>
        <taxon>Vibrio</taxon>
    </lineage>
</organism>
<evidence type="ECO:0000313" key="3">
    <source>
        <dbReference type="EMBL" id="GEM81737.1"/>
    </source>
</evidence>
<evidence type="ECO:0000313" key="4">
    <source>
        <dbReference type="Proteomes" id="UP000321113"/>
    </source>
</evidence>
<evidence type="ECO:0000259" key="2">
    <source>
        <dbReference type="Pfam" id="PF09968"/>
    </source>
</evidence>